<dbReference type="EMBL" id="PKMF04000357">
    <property type="protein sequence ID" value="KAK7836270.1"/>
    <property type="molecule type" value="Genomic_DNA"/>
</dbReference>
<organism evidence="1 2">
    <name type="scientific">Quercus suber</name>
    <name type="common">Cork oak</name>
    <dbReference type="NCBI Taxonomy" id="58331"/>
    <lineage>
        <taxon>Eukaryota</taxon>
        <taxon>Viridiplantae</taxon>
        <taxon>Streptophyta</taxon>
        <taxon>Embryophyta</taxon>
        <taxon>Tracheophyta</taxon>
        <taxon>Spermatophyta</taxon>
        <taxon>Magnoliopsida</taxon>
        <taxon>eudicotyledons</taxon>
        <taxon>Gunneridae</taxon>
        <taxon>Pentapetalae</taxon>
        <taxon>rosids</taxon>
        <taxon>fabids</taxon>
        <taxon>Fagales</taxon>
        <taxon>Fagaceae</taxon>
        <taxon>Quercus</taxon>
    </lineage>
</organism>
<evidence type="ECO:0000313" key="1">
    <source>
        <dbReference type="EMBL" id="KAK7836270.1"/>
    </source>
</evidence>
<gene>
    <name evidence="1" type="ORF">CFP56_022785</name>
</gene>
<protein>
    <submittedName>
        <fullName evidence="1">Uncharacterized protein</fullName>
    </submittedName>
</protein>
<sequence length="105" mass="11982">MQEEKLAEIETEEKSKGIINSIIPFGEIKENKFLEELGDANMMEGLEDIEGFDYNGKPTRVEMAEEQPCSVGEDVTDQEIGKEWFDDYIIEPQIPNIVEKPVSNE</sequence>
<keyword evidence="2" id="KW-1185">Reference proteome</keyword>
<accession>A0AAW0KA95</accession>
<comment type="caution">
    <text evidence="1">The sequence shown here is derived from an EMBL/GenBank/DDBJ whole genome shotgun (WGS) entry which is preliminary data.</text>
</comment>
<evidence type="ECO:0000313" key="2">
    <source>
        <dbReference type="Proteomes" id="UP000237347"/>
    </source>
</evidence>
<proteinExistence type="predicted"/>
<reference evidence="1 2" key="1">
    <citation type="journal article" date="2018" name="Sci. Data">
        <title>The draft genome sequence of cork oak.</title>
        <authorList>
            <person name="Ramos A.M."/>
            <person name="Usie A."/>
            <person name="Barbosa P."/>
            <person name="Barros P.M."/>
            <person name="Capote T."/>
            <person name="Chaves I."/>
            <person name="Simoes F."/>
            <person name="Abreu I."/>
            <person name="Carrasquinho I."/>
            <person name="Faro C."/>
            <person name="Guimaraes J.B."/>
            <person name="Mendonca D."/>
            <person name="Nobrega F."/>
            <person name="Rodrigues L."/>
            <person name="Saibo N.J.M."/>
            <person name="Varela M.C."/>
            <person name="Egas C."/>
            <person name="Matos J."/>
            <person name="Miguel C.M."/>
            <person name="Oliveira M.M."/>
            <person name="Ricardo C.P."/>
            <person name="Goncalves S."/>
        </authorList>
    </citation>
    <scope>NUCLEOTIDE SEQUENCE [LARGE SCALE GENOMIC DNA]</scope>
    <source>
        <strain evidence="2">cv. HL8</strain>
    </source>
</reference>
<dbReference type="AlphaFoldDB" id="A0AAW0KA95"/>
<dbReference type="Proteomes" id="UP000237347">
    <property type="component" value="Unassembled WGS sequence"/>
</dbReference>
<name>A0AAW0KA95_QUESU</name>